<dbReference type="CDD" id="cd09071">
    <property type="entry name" value="FAR_C"/>
    <property type="match status" value="1"/>
</dbReference>
<evidence type="ECO:0000256" key="5">
    <source>
        <dbReference type="ARBA" id="ARBA00022857"/>
    </source>
</evidence>
<dbReference type="OrthoDB" id="429813at2759"/>
<evidence type="ECO:0000256" key="3">
    <source>
        <dbReference type="ARBA" id="ARBA00022516"/>
    </source>
</evidence>
<dbReference type="Gene3D" id="3.40.50.720">
    <property type="entry name" value="NAD(P)-binding Rossmann-like Domain"/>
    <property type="match status" value="1"/>
</dbReference>
<dbReference type="GO" id="GO:0035336">
    <property type="term" value="P:long-chain fatty-acyl-CoA metabolic process"/>
    <property type="evidence" value="ECO:0007669"/>
    <property type="project" value="TreeGrafter"/>
</dbReference>
<dbReference type="InterPro" id="IPR033640">
    <property type="entry name" value="FAR_C"/>
</dbReference>
<dbReference type="PANTHER" id="PTHR11011">
    <property type="entry name" value="MALE STERILITY PROTEIN 2-RELATED"/>
    <property type="match status" value="1"/>
</dbReference>
<dbReference type="Pfam" id="PF07993">
    <property type="entry name" value="NAD_binding_4"/>
    <property type="match status" value="1"/>
</dbReference>
<evidence type="ECO:0000256" key="1">
    <source>
        <dbReference type="ARBA" id="ARBA00004141"/>
    </source>
</evidence>
<dbReference type="PANTHER" id="PTHR11011:SF60">
    <property type="entry name" value="FATTY ACYL-COA REDUCTASE-RELATED"/>
    <property type="match status" value="1"/>
</dbReference>
<dbReference type="EMBL" id="OV725080">
    <property type="protein sequence ID" value="CAH1397942.1"/>
    <property type="molecule type" value="Genomic_DNA"/>
</dbReference>
<dbReference type="GO" id="GO:0005777">
    <property type="term" value="C:peroxisome"/>
    <property type="evidence" value="ECO:0007669"/>
    <property type="project" value="TreeGrafter"/>
</dbReference>
<keyword evidence="6" id="KW-1133">Transmembrane helix</keyword>
<dbReference type="CDD" id="cd05236">
    <property type="entry name" value="FAR-N_SDR_e"/>
    <property type="match status" value="1"/>
</dbReference>
<name>A0A9P0H9L8_NEZVI</name>
<keyword evidence="5 10" id="KW-0521">NADP</keyword>
<dbReference type="Proteomes" id="UP001152798">
    <property type="component" value="Chromosome 4"/>
</dbReference>
<evidence type="ECO:0000256" key="4">
    <source>
        <dbReference type="ARBA" id="ARBA00022692"/>
    </source>
</evidence>
<evidence type="ECO:0000256" key="9">
    <source>
        <dbReference type="ARBA" id="ARBA00052530"/>
    </source>
</evidence>
<sequence length="503" mass="57445">MATEVHQMADAIQESEISNFYRDKHILLTGATGFFGKLLIEKLLRVCKPKMIYLLIRSKKSCEPHKRLQALINNTIFDRLKEQNPNFMDHISAVSGDISEPGLDLLPSDRDILVENVQIVMHGAATVKFDEKLSLATKINVLGTKSILELCQKMTKLESVVHISTAFSNCNQLEIKEKFYESPMTSDNLIQLSECVKEDQLELMSAHIRNKWPNTYVFTKAVAEEAVTKYGRGLPISVFRPVVVISTKSEPVPGWSDNLYGPQGLTLGTGAGIVRVIRCDSNCAAELVPADYAVNCLLTVGYKTASVDSHLDIPIYNFSTDPENKITWGEYMKVCFQREKEVPLAMAIWYCTCVLVKNWFGFLLLTNILHNLPALFIDTGLLLMNKKPWALNIYKKIHKLENLLSFFSTRQWDFSRDNVDNLWKSLSETDKKLFPFDMKSLDYKAYLFSYVDGMRFYLGKEDVSTIPRGRRINKLRYVAHRSVQLVFSSSVIWCLWRVFSLIL</sequence>
<dbReference type="InterPro" id="IPR036291">
    <property type="entry name" value="NAD(P)-bd_dom_sf"/>
</dbReference>
<proteinExistence type="inferred from homology"/>
<comment type="catalytic activity">
    <reaction evidence="9 10">
        <text>a long-chain fatty acyl-CoA + 2 NADPH + 2 H(+) = a long-chain primary fatty alcohol + 2 NADP(+) + CoA</text>
        <dbReference type="Rhea" id="RHEA:52716"/>
        <dbReference type="ChEBI" id="CHEBI:15378"/>
        <dbReference type="ChEBI" id="CHEBI:57287"/>
        <dbReference type="ChEBI" id="CHEBI:57783"/>
        <dbReference type="ChEBI" id="CHEBI:58349"/>
        <dbReference type="ChEBI" id="CHEBI:77396"/>
        <dbReference type="ChEBI" id="CHEBI:83139"/>
        <dbReference type="EC" id="1.2.1.84"/>
    </reaction>
</comment>
<protein>
    <recommendedName>
        <fullName evidence="10">Fatty acyl-CoA reductase</fullName>
        <ecNumber evidence="10">1.2.1.84</ecNumber>
    </recommendedName>
</protein>
<evidence type="ECO:0000313" key="14">
    <source>
        <dbReference type="Proteomes" id="UP001152798"/>
    </source>
</evidence>
<evidence type="ECO:0000313" key="13">
    <source>
        <dbReference type="EMBL" id="CAH1397942.1"/>
    </source>
</evidence>
<dbReference type="FunFam" id="3.40.50.720:FF:000143">
    <property type="entry name" value="Fatty acyl-CoA reductase"/>
    <property type="match status" value="1"/>
</dbReference>
<evidence type="ECO:0000259" key="12">
    <source>
        <dbReference type="Pfam" id="PF07993"/>
    </source>
</evidence>
<keyword evidence="10" id="KW-0560">Oxidoreductase</keyword>
<evidence type="ECO:0000256" key="10">
    <source>
        <dbReference type="RuleBase" id="RU363097"/>
    </source>
</evidence>
<dbReference type="Pfam" id="PF03015">
    <property type="entry name" value="Sterile"/>
    <property type="match status" value="1"/>
</dbReference>
<accession>A0A9P0H9L8</accession>
<organism evidence="13 14">
    <name type="scientific">Nezara viridula</name>
    <name type="common">Southern green stink bug</name>
    <name type="synonym">Cimex viridulus</name>
    <dbReference type="NCBI Taxonomy" id="85310"/>
    <lineage>
        <taxon>Eukaryota</taxon>
        <taxon>Metazoa</taxon>
        <taxon>Ecdysozoa</taxon>
        <taxon>Arthropoda</taxon>
        <taxon>Hexapoda</taxon>
        <taxon>Insecta</taxon>
        <taxon>Pterygota</taxon>
        <taxon>Neoptera</taxon>
        <taxon>Paraneoptera</taxon>
        <taxon>Hemiptera</taxon>
        <taxon>Heteroptera</taxon>
        <taxon>Panheteroptera</taxon>
        <taxon>Pentatomomorpha</taxon>
        <taxon>Pentatomoidea</taxon>
        <taxon>Pentatomidae</taxon>
        <taxon>Pentatominae</taxon>
        <taxon>Nezara</taxon>
    </lineage>
</organism>
<gene>
    <name evidence="13" type="ORF">NEZAVI_LOCUS7685</name>
</gene>
<evidence type="ECO:0000256" key="6">
    <source>
        <dbReference type="ARBA" id="ARBA00022989"/>
    </source>
</evidence>
<evidence type="ECO:0000256" key="7">
    <source>
        <dbReference type="ARBA" id="ARBA00023098"/>
    </source>
</evidence>
<keyword evidence="14" id="KW-1185">Reference proteome</keyword>
<evidence type="ECO:0000259" key="11">
    <source>
        <dbReference type="Pfam" id="PF03015"/>
    </source>
</evidence>
<dbReference type="EC" id="1.2.1.84" evidence="10"/>
<dbReference type="InterPro" id="IPR013120">
    <property type="entry name" value="FAR_NAD-bd"/>
</dbReference>
<feature type="domain" description="Fatty acyl-CoA reductase C-terminal" evidence="11">
    <location>
        <begin position="369"/>
        <end position="461"/>
    </location>
</feature>
<reference evidence="13" key="1">
    <citation type="submission" date="2022-01" db="EMBL/GenBank/DDBJ databases">
        <authorList>
            <person name="King R."/>
        </authorList>
    </citation>
    <scope>NUCLEOTIDE SEQUENCE</scope>
</reference>
<dbReference type="SUPFAM" id="SSF51735">
    <property type="entry name" value="NAD(P)-binding Rossmann-fold domains"/>
    <property type="match status" value="1"/>
</dbReference>
<dbReference type="InterPro" id="IPR026055">
    <property type="entry name" value="FAR"/>
</dbReference>
<dbReference type="GO" id="GO:0102965">
    <property type="term" value="F:alcohol-forming long-chain fatty acyl-CoA reductase activity"/>
    <property type="evidence" value="ECO:0007669"/>
    <property type="project" value="UniProtKB-EC"/>
</dbReference>
<keyword evidence="3 10" id="KW-0444">Lipid biosynthesis</keyword>
<keyword evidence="4" id="KW-0812">Transmembrane</keyword>
<evidence type="ECO:0000256" key="8">
    <source>
        <dbReference type="ARBA" id="ARBA00023136"/>
    </source>
</evidence>
<comment type="similarity">
    <text evidence="2 10">Belongs to the fatty acyl-CoA reductase family.</text>
</comment>
<dbReference type="GO" id="GO:0080019">
    <property type="term" value="F:alcohol-forming very long-chain fatty acyl-CoA reductase activity"/>
    <property type="evidence" value="ECO:0007669"/>
    <property type="project" value="InterPro"/>
</dbReference>
<dbReference type="GO" id="GO:0016020">
    <property type="term" value="C:membrane"/>
    <property type="evidence" value="ECO:0007669"/>
    <property type="project" value="UniProtKB-SubCell"/>
</dbReference>
<evidence type="ECO:0000256" key="2">
    <source>
        <dbReference type="ARBA" id="ARBA00005928"/>
    </source>
</evidence>
<keyword evidence="7 10" id="KW-0443">Lipid metabolism</keyword>
<dbReference type="AlphaFoldDB" id="A0A9P0H9L8"/>
<keyword evidence="8" id="KW-0472">Membrane</keyword>
<feature type="domain" description="Thioester reductase (TE)" evidence="12">
    <location>
        <begin position="28"/>
        <end position="296"/>
    </location>
</feature>
<comment type="subcellular location">
    <subcellularLocation>
        <location evidence="1">Membrane</location>
        <topology evidence="1">Multi-pass membrane protein</topology>
    </subcellularLocation>
</comment>
<comment type="function">
    <text evidence="10">Catalyzes the reduction of fatty acyl-CoA to fatty alcohols.</text>
</comment>